<evidence type="ECO:0000313" key="5">
    <source>
        <dbReference type="EMBL" id="KJL20761.1"/>
    </source>
</evidence>
<evidence type="ECO:0000256" key="2">
    <source>
        <dbReference type="ARBA" id="ARBA00023002"/>
    </source>
</evidence>
<dbReference type="EMBL" id="JYIT01000082">
    <property type="protein sequence ID" value="KJL20761.1"/>
    <property type="molecule type" value="Genomic_DNA"/>
</dbReference>
<organism evidence="5 6">
    <name type="scientific">Microbacterium azadirachtae</name>
    <dbReference type="NCBI Taxonomy" id="582680"/>
    <lineage>
        <taxon>Bacteria</taxon>
        <taxon>Bacillati</taxon>
        <taxon>Actinomycetota</taxon>
        <taxon>Actinomycetes</taxon>
        <taxon>Micrococcales</taxon>
        <taxon>Microbacteriaceae</taxon>
        <taxon>Microbacterium</taxon>
    </lineage>
</organism>
<dbReference type="SUPFAM" id="SSF51905">
    <property type="entry name" value="FAD/NAD(P)-binding domain"/>
    <property type="match status" value="1"/>
</dbReference>
<dbReference type="Proteomes" id="UP000033448">
    <property type="component" value="Unassembled WGS sequence"/>
</dbReference>
<dbReference type="PATRIC" id="fig|582680.7.peg.2741"/>
<keyword evidence="6" id="KW-1185">Reference proteome</keyword>
<dbReference type="InterPro" id="IPR050097">
    <property type="entry name" value="Ferredoxin-NADP_redctase_2"/>
</dbReference>
<evidence type="ECO:0000259" key="4">
    <source>
        <dbReference type="Pfam" id="PF07992"/>
    </source>
</evidence>
<reference evidence="5 6" key="1">
    <citation type="submission" date="2015-02" db="EMBL/GenBank/DDBJ databases">
        <title>Draft genome sequences of ten Microbacterium spp. with emphasis on heavy metal contaminated environments.</title>
        <authorList>
            <person name="Corretto E."/>
        </authorList>
    </citation>
    <scope>NUCLEOTIDE SEQUENCE [LARGE SCALE GENOMIC DNA]</scope>
    <source>
        <strain evidence="5 6">DSM 23848</strain>
    </source>
</reference>
<keyword evidence="2 5" id="KW-0560">Oxidoreductase</keyword>
<dbReference type="EC" id="1.8.1.9" evidence="5"/>
<comment type="catalytic activity">
    <reaction evidence="3">
        <text>[thioredoxin]-dithiol + NADP(+) = [thioredoxin]-disulfide + NADPH + H(+)</text>
        <dbReference type="Rhea" id="RHEA:20345"/>
        <dbReference type="Rhea" id="RHEA-COMP:10698"/>
        <dbReference type="Rhea" id="RHEA-COMP:10700"/>
        <dbReference type="ChEBI" id="CHEBI:15378"/>
        <dbReference type="ChEBI" id="CHEBI:29950"/>
        <dbReference type="ChEBI" id="CHEBI:50058"/>
        <dbReference type="ChEBI" id="CHEBI:57783"/>
        <dbReference type="ChEBI" id="CHEBI:58349"/>
        <dbReference type="EC" id="1.8.1.9"/>
    </reaction>
</comment>
<protein>
    <submittedName>
        <fullName evidence="5">Thioredoxin reductase</fullName>
        <ecNumber evidence="5">1.8.1.9</ecNumber>
    </submittedName>
</protein>
<sequence>METLNSPSWDAIVIGGGAAGLSAALLLGRARRRTLVVDAGLPRNRFAAHMHGVLGNEGTPPLDLVQRGRAEAAAYGVAFRAGAVAAVREDGDALTVVLEEGAEERTRALVVASGISDELAAVPGLAERWGTSVLHCPYCHGWEVRDRRLAVLASSPASLHQAKMVRQWSGDVVLFSAGLGALDPEDERLLRARGVEIVASPAIEVIGEGTAVAAIRTADGAEIPVDAVFTGGRPVPHDGFLDELRLARAELPSGLGAFLQADAAGKTSHPRIWAAGNVVNPMATVPMAVGAGAMAGAAVNGALVEDDFRLAGEAALSPAAR</sequence>
<dbReference type="PRINTS" id="PR00368">
    <property type="entry name" value="FADPNR"/>
</dbReference>
<evidence type="ECO:0000313" key="6">
    <source>
        <dbReference type="Proteomes" id="UP000033448"/>
    </source>
</evidence>
<name>A0A0F0KNF2_9MICO</name>
<dbReference type="InterPro" id="IPR023753">
    <property type="entry name" value="FAD/NAD-binding_dom"/>
</dbReference>
<evidence type="ECO:0000256" key="1">
    <source>
        <dbReference type="ARBA" id="ARBA00022630"/>
    </source>
</evidence>
<dbReference type="RefSeq" id="WP_045251361.1">
    <property type="nucleotide sequence ID" value="NZ_FNGQ01000006.1"/>
</dbReference>
<dbReference type="PRINTS" id="PR00469">
    <property type="entry name" value="PNDRDTASEII"/>
</dbReference>
<dbReference type="Pfam" id="PF07992">
    <property type="entry name" value="Pyr_redox_2"/>
    <property type="match status" value="1"/>
</dbReference>
<dbReference type="InterPro" id="IPR036188">
    <property type="entry name" value="FAD/NAD-bd_sf"/>
</dbReference>
<dbReference type="Gene3D" id="3.50.50.60">
    <property type="entry name" value="FAD/NAD(P)-binding domain"/>
    <property type="match status" value="2"/>
</dbReference>
<feature type="domain" description="FAD/NAD(P)-binding" evidence="4">
    <location>
        <begin position="10"/>
        <end position="292"/>
    </location>
</feature>
<accession>A0A0F0KNF2</accession>
<dbReference type="PANTHER" id="PTHR48105">
    <property type="entry name" value="THIOREDOXIN REDUCTASE 1-RELATED-RELATED"/>
    <property type="match status" value="1"/>
</dbReference>
<proteinExistence type="predicted"/>
<keyword evidence="1" id="KW-0285">Flavoprotein</keyword>
<dbReference type="AlphaFoldDB" id="A0A0F0KNF2"/>
<dbReference type="OrthoDB" id="9786503at2"/>
<gene>
    <name evidence="5" type="primary">trxB_4</name>
    <name evidence="5" type="ORF">RL72_02686</name>
</gene>
<evidence type="ECO:0000256" key="3">
    <source>
        <dbReference type="ARBA" id="ARBA00048132"/>
    </source>
</evidence>
<dbReference type="GO" id="GO:0004791">
    <property type="term" value="F:thioredoxin-disulfide reductase (NADPH) activity"/>
    <property type="evidence" value="ECO:0007669"/>
    <property type="project" value="UniProtKB-EC"/>
</dbReference>
<comment type="caution">
    <text evidence="5">The sequence shown here is derived from an EMBL/GenBank/DDBJ whole genome shotgun (WGS) entry which is preliminary data.</text>
</comment>